<comment type="subcellular location">
    <subcellularLocation>
        <location evidence="2">Cytoplasm</location>
    </subcellularLocation>
    <subcellularLocation>
        <location evidence="1">Nucleus</location>
    </subcellularLocation>
</comment>
<dbReference type="InterPro" id="IPR036390">
    <property type="entry name" value="WH_DNA-bd_sf"/>
</dbReference>
<dbReference type="InterPro" id="IPR011989">
    <property type="entry name" value="ARM-like"/>
</dbReference>
<feature type="region of interest" description="Disordered" evidence="8">
    <location>
        <begin position="1"/>
        <end position="26"/>
    </location>
</feature>
<evidence type="ECO:0000313" key="11">
    <source>
        <dbReference type="Proteomes" id="UP000324748"/>
    </source>
</evidence>
<proteinExistence type="predicted"/>
<dbReference type="SMART" id="SM00913">
    <property type="entry name" value="IBN_N"/>
    <property type="match status" value="1"/>
</dbReference>
<dbReference type="PANTHER" id="PTHR10527">
    <property type="entry name" value="IMPORTIN BETA"/>
    <property type="match status" value="1"/>
</dbReference>
<evidence type="ECO:0000256" key="2">
    <source>
        <dbReference type="ARBA" id="ARBA00004496"/>
    </source>
</evidence>
<dbReference type="Gene3D" id="1.25.10.10">
    <property type="entry name" value="Leucine-rich Repeat Variant"/>
    <property type="match status" value="1"/>
</dbReference>
<dbReference type="AlphaFoldDB" id="A0A5B0LY23"/>
<keyword evidence="4" id="KW-0963">Cytoplasm</keyword>
<dbReference type="GO" id="GO:0006606">
    <property type="term" value="P:protein import into nucleus"/>
    <property type="evidence" value="ECO:0007669"/>
    <property type="project" value="InterPro"/>
</dbReference>
<keyword evidence="7" id="KW-0539">Nucleus</keyword>
<name>A0A5B0LY23_PUCGR</name>
<evidence type="ECO:0000313" key="10">
    <source>
        <dbReference type="EMBL" id="KAA1069345.1"/>
    </source>
</evidence>
<evidence type="ECO:0000256" key="7">
    <source>
        <dbReference type="ARBA" id="ARBA00023242"/>
    </source>
</evidence>
<dbReference type="InterPro" id="IPR001494">
    <property type="entry name" value="Importin-beta_N"/>
</dbReference>
<evidence type="ECO:0000256" key="6">
    <source>
        <dbReference type="ARBA" id="ARBA00022927"/>
    </source>
</evidence>
<dbReference type="InterPro" id="IPR057672">
    <property type="entry name" value="TPR_IPO4/5"/>
</dbReference>
<dbReference type="PROSITE" id="PS50166">
    <property type="entry name" value="IMPORTIN_B_NT"/>
    <property type="match status" value="1"/>
</dbReference>
<evidence type="ECO:0000256" key="4">
    <source>
        <dbReference type="ARBA" id="ARBA00022490"/>
    </source>
</evidence>
<accession>A0A5B0LY23</accession>
<gene>
    <name evidence="10" type="ORF">PGT21_021735</name>
</gene>
<dbReference type="Proteomes" id="UP000324748">
    <property type="component" value="Unassembled WGS sequence"/>
</dbReference>
<sequence length="321" mass="35518">MPTPLHPTPLHPTPLHPTAPRPSRLNTSTAQLLPDRAASTPQPHRWLSPSAFIQVTVDKGSSHRNTERPIPAFVTKLFTMVNDPNTDHLIKWSEPNATPSLLSHQNDSATQALNEQFYRSPLAIPGLFEILTTCGTPAVRQLSAVELRKRVSDGKQKHWKKLESSMRDAIKVRLLEIVVSEPVPITQHAIARVISAVAEYELPKKAWPQLLGFLIKATDSPVAHERDVAIFTLSSLMDTVVDSYAENLPQIYALFAKTLQDPKSLEVRVTTVQALGRVAEYIEVDEEASIAMIPQMLVVIGQTLEGPSTVFFGPSSSRRAR</sequence>
<dbReference type="GO" id="GO:0031267">
    <property type="term" value="F:small GTPase binding"/>
    <property type="evidence" value="ECO:0007669"/>
    <property type="project" value="InterPro"/>
</dbReference>
<dbReference type="GO" id="GO:0005737">
    <property type="term" value="C:cytoplasm"/>
    <property type="evidence" value="ECO:0007669"/>
    <property type="project" value="UniProtKB-SubCell"/>
</dbReference>
<evidence type="ECO:0000259" key="9">
    <source>
        <dbReference type="PROSITE" id="PS50166"/>
    </source>
</evidence>
<dbReference type="InterPro" id="IPR016024">
    <property type="entry name" value="ARM-type_fold"/>
</dbReference>
<organism evidence="10 11">
    <name type="scientific">Puccinia graminis f. sp. tritici</name>
    <dbReference type="NCBI Taxonomy" id="56615"/>
    <lineage>
        <taxon>Eukaryota</taxon>
        <taxon>Fungi</taxon>
        <taxon>Dikarya</taxon>
        <taxon>Basidiomycota</taxon>
        <taxon>Pucciniomycotina</taxon>
        <taxon>Pucciniomycetes</taxon>
        <taxon>Pucciniales</taxon>
        <taxon>Pucciniaceae</taxon>
        <taxon>Puccinia</taxon>
    </lineage>
</organism>
<feature type="compositionally biased region" description="Pro residues" evidence="8">
    <location>
        <begin position="1"/>
        <end position="20"/>
    </location>
</feature>
<protein>
    <recommendedName>
        <fullName evidence="9">Importin N-terminal domain-containing protein</fullName>
    </recommendedName>
</protein>
<dbReference type="EMBL" id="VSWC01000183">
    <property type="protein sequence ID" value="KAA1069345.1"/>
    <property type="molecule type" value="Genomic_DNA"/>
</dbReference>
<keyword evidence="3" id="KW-0813">Transport</keyword>
<evidence type="ECO:0000256" key="1">
    <source>
        <dbReference type="ARBA" id="ARBA00004123"/>
    </source>
</evidence>
<comment type="caution">
    <text evidence="10">The sequence shown here is derived from an EMBL/GenBank/DDBJ whole genome shotgun (WGS) entry which is preliminary data.</text>
</comment>
<dbReference type="SUPFAM" id="SSF46785">
    <property type="entry name" value="Winged helix' DNA-binding domain"/>
    <property type="match status" value="1"/>
</dbReference>
<dbReference type="OrthoDB" id="7862313at2759"/>
<evidence type="ECO:0000256" key="3">
    <source>
        <dbReference type="ARBA" id="ARBA00022448"/>
    </source>
</evidence>
<evidence type="ECO:0000256" key="5">
    <source>
        <dbReference type="ARBA" id="ARBA00022737"/>
    </source>
</evidence>
<keyword evidence="5" id="KW-0677">Repeat</keyword>
<dbReference type="InterPro" id="IPR040122">
    <property type="entry name" value="Importin_beta"/>
</dbReference>
<dbReference type="Pfam" id="PF03810">
    <property type="entry name" value="IBN_N"/>
    <property type="match status" value="1"/>
</dbReference>
<dbReference type="SUPFAM" id="SSF48371">
    <property type="entry name" value="ARM repeat"/>
    <property type="match status" value="1"/>
</dbReference>
<keyword evidence="11" id="KW-1185">Reference proteome</keyword>
<feature type="domain" description="Importin N-terminal" evidence="9">
    <location>
        <begin position="109"/>
        <end position="180"/>
    </location>
</feature>
<dbReference type="Pfam" id="PF25780">
    <property type="entry name" value="TPR_IPO5"/>
    <property type="match status" value="1"/>
</dbReference>
<reference evidence="10 11" key="1">
    <citation type="submission" date="2019-05" db="EMBL/GenBank/DDBJ databases">
        <title>Emergence of the Ug99 lineage of the wheat stem rust pathogen through somatic hybridization.</title>
        <authorList>
            <person name="Li F."/>
            <person name="Upadhyaya N.M."/>
            <person name="Sperschneider J."/>
            <person name="Matny O."/>
            <person name="Nguyen-Phuc H."/>
            <person name="Mago R."/>
            <person name="Raley C."/>
            <person name="Miller M.E."/>
            <person name="Silverstein K.A.T."/>
            <person name="Henningsen E."/>
            <person name="Hirsch C.D."/>
            <person name="Visser B."/>
            <person name="Pretorius Z.A."/>
            <person name="Steffenson B.J."/>
            <person name="Schwessinger B."/>
            <person name="Dodds P.N."/>
            <person name="Figueroa M."/>
        </authorList>
    </citation>
    <scope>NUCLEOTIDE SEQUENCE [LARGE SCALE GENOMIC DNA]</scope>
    <source>
        <strain evidence="10">21-0</strain>
    </source>
</reference>
<evidence type="ECO:0000256" key="8">
    <source>
        <dbReference type="SAM" id="MobiDB-lite"/>
    </source>
</evidence>
<keyword evidence="6" id="KW-0653">Protein transport</keyword>